<dbReference type="AlphaFoldDB" id="A0A0E9NJD2"/>
<sequence>MLEEKTILARTTHGPLDALIRGRSLRILWRGGGLATCREGESFGQTNRTEREPHETCVSLWEMSANDAELRPRTVSRSRAWRAWEGQKGMPEQKRLYL</sequence>
<dbReference type="Proteomes" id="UP000033140">
    <property type="component" value="Unassembled WGS sequence"/>
</dbReference>
<reference evidence="1 2" key="3">
    <citation type="journal article" date="2015" name="Genome Announc.">
        <title>Draft Genome Sequence of the Archiascomycetous Yeast Saitoella complicata.</title>
        <authorList>
            <person name="Yamauchi K."/>
            <person name="Kondo S."/>
            <person name="Hamamoto M."/>
            <person name="Takahashi Y."/>
            <person name="Ogura Y."/>
            <person name="Hayashi T."/>
            <person name="Nishida H."/>
        </authorList>
    </citation>
    <scope>NUCLEOTIDE SEQUENCE [LARGE SCALE GENOMIC DNA]</scope>
    <source>
        <strain evidence="1 2">NRRL Y-17804</strain>
    </source>
</reference>
<protein>
    <submittedName>
        <fullName evidence="1">Uncharacterized protein</fullName>
    </submittedName>
</protein>
<reference evidence="1 2" key="2">
    <citation type="journal article" date="2014" name="J. Gen. Appl. Microbiol.">
        <title>The early diverging ascomycetous budding yeast Saitoella complicata has three histone deacetylases belonging to the Clr6, Hos2, and Rpd3 lineages.</title>
        <authorList>
            <person name="Nishida H."/>
            <person name="Matsumoto T."/>
            <person name="Kondo S."/>
            <person name="Hamamoto M."/>
            <person name="Yoshikawa H."/>
        </authorList>
    </citation>
    <scope>NUCLEOTIDE SEQUENCE [LARGE SCALE GENOMIC DNA]</scope>
    <source>
        <strain evidence="1 2">NRRL Y-17804</strain>
    </source>
</reference>
<dbReference type="EMBL" id="BACD03000026">
    <property type="protein sequence ID" value="GAO49811.1"/>
    <property type="molecule type" value="Genomic_DNA"/>
</dbReference>
<comment type="caution">
    <text evidence="1">The sequence shown here is derived from an EMBL/GenBank/DDBJ whole genome shotgun (WGS) entry which is preliminary data.</text>
</comment>
<organism evidence="1 2">
    <name type="scientific">Saitoella complicata (strain BCRC 22490 / CBS 7301 / JCM 7358 / NBRC 10748 / NRRL Y-17804)</name>
    <dbReference type="NCBI Taxonomy" id="698492"/>
    <lineage>
        <taxon>Eukaryota</taxon>
        <taxon>Fungi</taxon>
        <taxon>Dikarya</taxon>
        <taxon>Ascomycota</taxon>
        <taxon>Taphrinomycotina</taxon>
        <taxon>Taphrinomycotina incertae sedis</taxon>
        <taxon>Saitoella</taxon>
    </lineage>
</organism>
<proteinExistence type="predicted"/>
<reference evidence="1 2" key="1">
    <citation type="journal article" date="2011" name="J. Gen. Appl. Microbiol.">
        <title>Draft genome sequencing of the enigmatic yeast Saitoella complicata.</title>
        <authorList>
            <person name="Nishida H."/>
            <person name="Hamamoto M."/>
            <person name="Sugiyama J."/>
        </authorList>
    </citation>
    <scope>NUCLEOTIDE SEQUENCE [LARGE SCALE GENOMIC DNA]</scope>
    <source>
        <strain evidence="1 2">NRRL Y-17804</strain>
    </source>
</reference>
<accession>A0A0E9NJD2</accession>
<name>A0A0E9NJD2_SAICN</name>
<evidence type="ECO:0000313" key="1">
    <source>
        <dbReference type="EMBL" id="GAO49811.1"/>
    </source>
</evidence>
<gene>
    <name evidence="1" type="ORF">G7K_3949-t1</name>
</gene>
<evidence type="ECO:0000313" key="2">
    <source>
        <dbReference type="Proteomes" id="UP000033140"/>
    </source>
</evidence>
<keyword evidence="2" id="KW-1185">Reference proteome</keyword>